<dbReference type="Gene3D" id="3.80.10.10">
    <property type="entry name" value="Ribonuclease Inhibitor"/>
    <property type="match status" value="1"/>
</dbReference>
<feature type="transmembrane region" description="Helical" evidence="2">
    <location>
        <begin position="260"/>
        <end position="281"/>
    </location>
</feature>
<keyword evidence="4" id="KW-1185">Reference proteome</keyword>
<dbReference type="GeneID" id="19949915"/>
<evidence type="ECO:0000256" key="1">
    <source>
        <dbReference type="SAM" id="MobiDB-lite"/>
    </source>
</evidence>
<dbReference type="STRING" id="1156394.T0Q5Q5"/>
<dbReference type="VEuPathDB" id="FungiDB:SDRG_09188"/>
<feature type="transmembrane region" description="Helical" evidence="2">
    <location>
        <begin position="16"/>
        <end position="37"/>
    </location>
</feature>
<dbReference type="InterPro" id="IPR032675">
    <property type="entry name" value="LRR_dom_sf"/>
</dbReference>
<evidence type="ECO:0000313" key="4">
    <source>
        <dbReference type="Proteomes" id="UP000030762"/>
    </source>
</evidence>
<dbReference type="PANTHER" id="PTHR45752">
    <property type="entry name" value="LEUCINE-RICH REPEAT-CONTAINING"/>
    <property type="match status" value="1"/>
</dbReference>
<proteinExistence type="predicted"/>
<accession>T0Q5Q5</accession>
<dbReference type="SUPFAM" id="SSF52058">
    <property type="entry name" value="L domain-like"/>
    <property type="match status" value="1"/>
</dbReference>
<keyword evidence="2" id="KW-1133">Transmembrane helix</keyword>
<dbReference type="InterPro" id="IPR050715">
    <property type="entry name" value="LRR-SigEffector_domain"/>
</dbReference>
<name>T0Q5Q5_SAPDV</name>
<dbReference type="OMA" id="VAMTADK"/>
<organism evidence="3 4">
    <name type="scientific">Saprolegnia diclina (strain VS20)</name>
    <dbReference type="NCBI Taxonomy" id="1156394"/>
    <lineage>
        <taxon>Eukaryota</taxon>
        <taxon>Sar</taxon>
        <taxon>Stramenopiles</taxon>
        <taxon>Oomycota</taxon>
        <taxon>Saprolegniomycetes</taxon>
        <taxon>Saprolegniales</taxon>
        <taxon>Saprolegniaceae</taxon>
        <taxon>Saprolegnia</taxon>
    </lineage>
</organism>
<feature type="transmembrane region" description="Helical" evidence="2">
    <location>
        <begin position="309"/>
        <end position="332"/>
    </location>
</feature>
<dbReference type="RefSeq" id="XP_008613327.1">
    <property type="nucleotide sequence ID" value="XM_008615105.1"/>
</dbReference>
<dbReference type="EMBL" id="JH767160">
    <property type="protein sequence ID" value="EQC33204.1"/>
    <property type="molecule type" value="Genomic_DNA"/>
</dbReference>
<feature type="transmembrane region" description="Helical" evidence="2">
    <location>
        <begin position="49"/>
        <end position="71"/>
    </location>
</feature>
<feature type="transmembrane region" description="Helical" evidence="2">
    <location>
        <begin position="419"/>
        <end position="439"/>
    </location>
</feature>
<feature type="transmembrane region" description="Helical" evidence="2">
    <location>
        <begin position="216"/>
        <end position="240"/>
    </location>
</feature>
<evidence type="ECO:0008006" key="5">
    <source>
        <dbReference type="Google" id="ProtNLM"/>
    </source>
</evidence>
<gene>
    <name evidence="3" type="ORF">SDRG_09188</name>
</gene>
<dbReference type="OrthoDB" id="676979at2759"/>
<dbReference type="PANTHER" id="PTHR45752:SF187">
    <property type="entry name" value="LEUCINE-RICH REPEAT AND IQ DOMAIN-CONTAINING PROTEIN 4"/>
    <property type="match status" value="1"/>
</dbReference>
<dbReference type="InParanoid" id="T0Q5Q5"/>
<sequence>MHEKGGQRRLSRVSELDVIGAVCCLYAVCIASAHALLYDSVPFRLVAPATNPLATAAVLLSVAVLHLFGLYQLARSRSGLNDIISRMRSMRQLPPSRHSRSRSHMSSRSSVAPRFQDQGDDVHDWHIVRHNIAAGLAAHGCAGTRRSIRLQHLHVKMTVVTVAMTADKYFQRFLGKKGLFSQNGALYELRLLAREVVIVPIQFLRGYKLSSHVESAWVVVYGVVLAIQWLVVPPLLAWNFYSVHASGDKRDQIQAGRIRILLLLLAFDLVLGVAIPVLLLGPSVMHLVRGDVADAPTIEHVHDLSVARALVIGSVLDLVSATITLGVIYWTLQSVCAVRRRAFLKENITVAAKMPAPSTRSRRSTRFKSRMSKASVAPTTPVGSKASVSPTIYDLPAFHAFARQEARAHACRRRLFQGMLAFSTLLAAALLLVVLRAALPCKTTPHSKMTCTSFVRPWHVQPLFSQRCECKLLSAACASMDATHDSNNISDFLLSHAAQSINALSLTNCSQQHTPAIVAGVEQLPSLWYLSLIHCHEDVDTMEFNLTHLTTLVYLALHGSVFTALPLSLRELPPLVSTLDLSMTDWSQVEWPVWVPSAWGNLRHICLAACHLSSLPWPLLHLSSLITLDVSFNQMTTIPLLNGTTWPRLTQLDLGNNALVAAPLGVWSLPQLESLVLTNNALGLCPWPARYQQQLVLTGNPCCDKTTSPFC</sequence>
<evidence type="ECO:0000256" key="2">
    <source>
        <dbReference type="SAM" id="Phobius"/>
    </source>
</evidence>
<evidence type="ECO:0000313" key="3">
    <source>
        <dbReference type="EMBL" id="EQC33204.1"/>
    </source>
</evidence>
<protein>
    <recommendedName>
        <fullName evidence="5">Leucine-rich repeat-containing N-terminal plant-type domain-containing protein</fullName>
    </recommendedName>
</protein>
<reference evidence="3 4" key="1">
    <citation type="submission" date="2012-04" db="EMBL/GenBank/DDBJ databases">
        <title>The Genome Sequence of Saprolegnia declina VS20.</title>
        <authorList>
            <consortium name="The Broad Institute Genome Sequencing Platform"/>
            <person name="Russ C."/>
            <person name="Nusbaum C."/>
            <person name="Tyler B."/>
            <person name="van West P."/>
            <person name="Dieguez-Uribeondo J."/>
            <person name="de Bruijn I."/>
            <person name="Tripathy S."/>
            <person name="Jiang R."/>
            <person name="Young S.K."/>
            <person name="Zeng Q."/>
            <person name="Gargeya S."/>
            <person name="Fitzgerald M."/>
            <person name="Haas B."/>
            <person name="Abouelleil A."/>
            <person name="Alvarado L."/>
            <person name="Arachchi H.M."/>
            <person name="Berlin A."/>
            <person name="Chapman S.B."/>
            <person name="Goldberg J."/>
            <person name="Griggs A."/>
            <person name="Gujja S."/>
            <person name="Hansen M."/>
            <person name="Howarth C."/>
            <person name="Imamovic A."/>
            <person name="Larimer J."/>
            <person name="McCowen C."/>
            <person name="Montmayeur A."/>
            <person name="Murphy C."/>
            <person name="Neiman D."/>
            <person name="Pearson M."/>
            <person name="Priest M."/>
            <person name="Roberts A."/>
            <person name="Saif S."/>
            <person name="Shea T."/>
            <person name="Sisk P."/>
            <person name="Sykes S."/>
            <person name="Wortman J."/>
            <person name="Nusbaum C."/>
            <person name="Birren B."/>
        </authorList>
    </citation>
    <scope>NUCLEOTIDE SEQUENCE [LARGE SCALE GENOMIC DNA]</scope>
    <source>
        <strain evidence="3 4">VS20</strain>
    </source>
</reference>
<feature type="region of interest" description="Disordered" evidence="1">
    <location>
        <begin position="91"/>
        <end position="117"/>
    </location>
</feature>
<keyword evidence="2" id="KW-0472">Membrane</keyword>
<dbReference type="AlphaFoldDB" id="T0Q5Q5"/>
<dbReference type="Proteomes" id="UP000030762">
    <property type="component" value="Unassembled WGS sequence"/>
</dbReference>
<keyword evidence="2" id="KW-0812">Transmembrane</keyword>